<evidence type="ECO:0000259" key="6">
    <source>
        <dbReference type="Pfam" id="PF01578"/>
    </source>
</evidence>
<evidence type="ECO:0000256" key="3">
    <source>
        <dbReference type="ARBA" id="ARBA00022989"/>
    </source>
</evidence>
<dbReference type="PANTHER" id="PTHR30071:SF15">
    <property type="entry name" value="PROTEIN HEMX"/>
    <property type="match status" value="1"/>
</dbReference>
<dbReference type="AlphaFoldDB" id="A0A8D5ZM33"/>
<dbReference type="GO" id="GO:0020037">
    <property type="term" value="F:heme binding"/>
    <property type="evidence" value="ECO:0007669"/>
    <property type="project" value="InterPro"/>
</dbReference>
<keyword evidence="3 5" id="KW-1133">Transmembrane helix</keyword>
<reference evidence="7" key="1">
    <citation type="journal article" date="2013" name="Int. J. Syst. Evol. Microbiol.">
        <title>Polycladomyces abyssicola gen. nov., sp. nov., a thermophilic filamentous bacterium isolated from hemipelagic sediment.</title>
        <authorList>
            <person name="Tsubouchi T."/>
            <person name="Shimane Y."/>
            <person name="Mori K."/>
            <person name="Usui K."/>
            <person name="Hiraki T."/>
            <person name="Tame A."/>
            <person name="Uematsu K."/>
            <person name="Maruyama T."/>
            <person name="Hatada Y."/>
        </authorList>
    </citation>
    <scope>NUCLEOTIDE SEQUENCE</scope>
    <source>
        <strain evidence="7">JIR-001</strain>
    </source>
</reference>
<accession>A0A8D5ZM33</accession>
<keyword evidence="4 5" id="KW-0472">Membrane</keyword>
<comment type="subcellular location">
    <subcellularLocation>
        <location evidence="1">Membrane</location>
        <topology evidence="1">Multi-pass membrane protein</topology>
    </subcellularLocation>
</comment>
<feature type="domain" description="Cytochrome c assembly protein" evidence="6">
    <location>
        <begin position="66"/>
        <end position="261"/>
    </location>
</feature>
<dbReference type="InterPro" id="IPR002541">
    <property type="entry name" value="Cyt_c_assembly"/>
</dbReference>
<dbReference type="GO" id="GO:0017004">
    <property type="term" value="P:cytochrome complex assembly"/>
    <property type="evidence" value="ECO:0007669"/>
    <property type="project" value="InterPro"/>
</dbReference>
<dbReference type="PANTHER" id="PTHR30071">
    <property type="entry name" value="HEME EXPORTER PROTEIN C"/>
    <property type="match status" value="1"/>
</dbReference>
<feature type="transmembrane region" description="Helical" evidence="5">
    <location>
        <begin position="215"/>
        <end position="231"/>
    </location>
</feature>
<dbReference type="GO" id="GO:0005886">
    <property type="term" value="C:plasma membrane"/>
    <property type="evidence" value="ECO:0007669"/>
    <property type="project" value="TreeGrafter"/>
</dbReference>
<dbReference type="KEGG" id="pabs:JIR001_10080"/>
<sequence length="271" mass="31695">MFAERWVYDLIIYLYALGLLFAFADLLHKNRRANRLALSLFIAVWMIQTVFIAFRLFELFPLLTPFDSLFFYSWAIVALTMLINWLYRMDLVVFSANLVGFAVLAINFFVARDTSRHLSRLLLSELVFVHVTMAFLAYAAFSLSAVFAVLYLIGDHLLKQKKWNRLLRLLPSLEHLQRLSYGFSLIGMPLLLSSIILGVIWAYQTNISGFWYDPKIIGSLIVLLLYAIQLYQKAKQRWHGRRLAWWSAVSFLAMLLNYWISVTGLSFHRWM</sequence>
<organism evidence="7 8">
    <name type="scientific">Polycladomyces abyssicola</name>
    <dbReference type="NCBI Taxonomy" id="1125966"/>
    <lineage>
        <taxon>Bacteria</taxon>
        <taxon>Bacillati</taxon>
        <taxon>Bacillota</taxon>
        <taxon>Bacilli</taxon>
        <taxon>Bacillales</taxon>
        <taxon>Thermoactinomycetaceae</taxon>
        <taxon>Polycladomyces</taxon>
    </lineage>
</organism>
<dbReference type="Pfam" id="PF01578">
    <property type="entry name" value="Cytochrom_C_asm"/>
    <property type="match status" value="1"/>
</dbReference>
<protein>
    <submittedName>
        <fullName evidence="7">Protein HemX</fullName>
    </submittedName>
</protein>
<feature type="transmembrane region" description="Helical" evidence="5">
    <location>
        <begin position="69"/>
        <end position="87"/>
    </location>
</feature>
<dbReference type="Proteomes" id="UP000677436">
    <property type="component" value="Chromosome"/>
</dbReference>
<feature type="transmembrane region" description="Helical" evidence="5">
    <location>
        <begin position="6"/>
        <end position="24"/>
    </location>
</feature>
<evidence type="ECO:0000313" key="8">
    <source>
        <dbReference type="Proteomes" id="UP000677436"/>
    </source>
</evidence>
<dbReference type="RefSeq" id="WP_212774488.1">
    <property type="nucleotide sequence ID" value="NZ_AP024601.1"/>
</dbReference>
<keyword evidence="2 5" id="KW-0812">Transmembrane</keyword>
<gene>
    <name evidence="7" type="primary">hemX</name>
    <name evidence="7" type="ORF">JIR001_10080</name>
</gene>
<feature type="transmembrane region" description="Helical" evidence="5">
    <location>
        <begin position="243"/>
        <end position="261"/>
    </location>
</feature>
<evidence type="ECO:0000256" key="4">
    <source>
        <dbReference type="ARBA" id="ARBA00023136"/>
    </source>
</evidence>
<feature type="transmembrane region" description="Helical" evidence="5">
    <location>
        <begin position="36"/>
        <end position="57"/>
    </location>
</feature>
<evidence type="ECO:0000256" key="5">
    <source>
        <dbReference type="SAM" id="Phobius"/>
    </source>
</evidence>
<proteinExistence type="predicted"/>
<feature type="transmembrane region" description="Helical" evidence="5">
    <location>
        <begin position="92"/>
        <end position="111"/>
    </location>
</feature>
<feature type="transmembrane region" description="Helical" evidence="5">
    <location>
        <begin position="131"/>
        <end position="158"/>
    </location>
</feature>
<dbReference type="EMBL" id="AP024601">
    <property type="protein sequence ID" value="BCU81225.1"/>
    <property type="molecule type" value="Genomic_DNA"/>
</dbReference>
<evidence type="ECO:0000313" key="7">
    <source>
        <dbReference type="EMBL" id="BCU81225.1"/>
    </source>
</evidence>
<evidence type="ECO:0000256" key="1">
    <source>
        <dbReference type="ARBA" id="ARBA00004141"/>
    </source>
</evidence>
<evidence type="ECO:0000256" key="2">
    <source>
        <dbReference type="ARBA" id="ARBA00022692"/>
    </source>
</evidence>
<feature type="transmembrane region" description="Helical" evidence="5">
    <location>
        <begin position="179"/>
        <end position="203"/>
    </location>
</feature>
<keyword evidence="8" id="KW-1185">Reference proteome</keyword>
<name>A0A8D5ZM33_9BACL</name>
<reference evidence="7" key="2">
    <citation type="journal article" date="2021" name="Microbiol. Resour. Announc.">
        <title>Complete Genome Sequence of Polycladomyces abyssicola JIR-001T, Isolated from Hemipelagic Sediment in Deep Seawater.</title>
        <authorList>
            <person name="Tsubouchi T."/>
            <person name="Kaneko Y."/>
        </authorList>
    </citation>
    <scope>NUCLEOTIDE SEQUENCE</scope>
    <source>
        <strain evidence="7">JIR-001</strain>
    </source>
</reference>
<dbReference type="InterPro" id="IPR045062">
    <property type="entry name" value="Cyt_c_biogenesis_CcsA/CcmC"/>
</dbReference>